<dbReference type="InterPro" id="IPR001647">
    <property type="entry name" value="HTH_TetR"/>
</dbReference>
<evidence type="ECO:0000313" key="8">
    <source>
        <dbReference type="Proteomes" id="UP000238196"/>
    </source>
</evidence>
<feature type="compositionally biased region" description="Low complexity" evidence="5">
    <location>
        <begin position="8"/>
        <end position="24"/>
    </location>
</feature>
<evidence type="ECO:0000256" key="3">
    <source>
        <dbReference type="ARBA" id="ARBA00023163"/>
    </source>
</evidence>
<reference evidence="7 8" key="1">
    <citation type="submission" date="2018-02" db="EMBL/GenBank/DDBJ databases">
        <title>novel marine gammaproteobacteria from coastal saline agro ecosystem.</title>
        <authorList>
            <person name="Krishnan R."/>
            <person name="Ramesh Kumar N."/>
        </authorList>
    </citation>
    <scope>NUCLEOTIDE SEQUENCE [LARGE SCALE GENOMIC DNA]</scope>
    <source>
        <strain evidence="7 8">228</strain>
    </source>
</reference>
<dbReference type="FunFam" id="1.10.10.60:FF:000141">
    <property type="entry name" value="TetR family transcriptional regulator"/>
    <property type="match status" value="1"/>
</dbReference>
<protein>
    <recommendedName>
        <fullName evidence="6">HTH tetR-type domain-containing protein</fullName>
    </recommendedName>
</protein>
<keyword evidence="1" id="KW-0805">Transcription regulation</keyword>
<dbReference type="AlphaFoldDB" id="A0A2S5KKM6"/>
<dbReference type="PROSITE" id="PS50977">
    <property type="entry name" value="HTH_TETR_2"/>
    <property type="match status" value="1"/>
</dbReference>
<dbReference type="PRINTS" id="PR00455">
    <property type="entry name" value="HTHTETR"/>
</dbReference>
<dbReference type="EMBL" id="PRLP01000096">
    <property type="protein sequence ID" value="PPC75397.1"/>
    <property type="molecule type" value="Genomic_DNA"/>
</dbReference>
<accession>A0A2S5KKM6</accession>
<sequence>MATRKKTTTTTATPPTAAPAIPAKPRTRSTKPAASRTPVAASTAEAQQERRQAILSTALDLLQSQGYTATSMLAIARDAGASKETLYSWFGNREGLFVQLIEQHIAQHLTPLLSASVSDAAVLPVHLRAVLAFWLSPATLALTRAAISETNPALAQALNTQGLQATTSHLAIVLASLGLSCPVSSDHGAYLLSSLLGPYQLNALLSGETVSLDDGLSAHIEDVLASCAVTATETVIEAVESAPTKAEKKKKDKGGKDKKDKKKKKKHDMGMLSD</sequence>
<evidence type="ECO:0000256" key="4">
    <source>
        <dbReference type="PROSITE-ProRule" id="PRU00335"/>
    </source>
</evidence>
<evidence type="ECO:0000313" key="7">
    <source>
        <dbReference type="EMBL" id="PPC75397.1"/>
    </source>
</evidence>
<feature type="region of interest" description="Disordered" evidence="5">
    <location>
        <begin position="1"/>
        <end position="47"/>
    </location>
</feature>
<evidence type="ECO:0000256" key="5">
    <source>
        <dbReference type="SAM" id="MobiDB-lite"/>
    </source>
</evidence>
<name>A0A2S5KKM6_9PROT</name>
<dbReference type="SUPFAM" id="SSF46689">
    <property type="entry name" value="Homeodomain-like"/>
    <property type="match status" value="1"/>
</dbReference>
<keyword evidence="2 4" id="KW-0238">DNA-binding</keyword>
<dbReference type="GO" id="GO:0000976">
    <property type="term" value="F:transcription cis-regulatory region binding"/>
    <property type="evidence" value="ECO:0007669"/>
    <property type="project" value="TreeGrafter"/>
</dbReference>
<organism evidence="7 8">
    <name type="scientific">Proteobacteria bacterium 228</name>
    <dbReference type="NCBI Taxonomy" id="2083153"/>
    <lineage>
        <taxon>Bacteria</taxon>
        <taxon>Pseudomonadati</taxon>
        <taxon>Pseudomonadota</taxon>
    </lineage>
</organism>
<dbReference type="GO" id="GO:0003700">
    <property type="term" value="F:DNA-binding transcription factor activity"/>
    <property type="evidence" value="ECO:0007669"/>
    <property type="project" value="TreeGrafter"/>
</dbReference>
<gene>
    <name evidence="7" type="ORF">C4K68_20745</name>
</gene>
<evidence type="ECO:0000256" key="1">
    <source>
        <dbReference type="ARBA" id="ARBA00023015"/>
    </source>
</evidence>
<dbReference type="InterPro" id="IPR050109">
    <property type="entry name" value="HTH-type_TetR-like_transc_reg"/>
</dbReference>
<comment type="caution">
    <text evidence="7">The sequence shown here is derived from an EMBL/GenBank/DDBJ whole genome shotgun (WGS) entry which is preliminary data.</text>
</comment>
<dbReference type="PANTHER" id="PTHR30055:SF234">
    <property type="entry name" value="HTH-TYPE TRANSCRIPTIONAL REGULATOR BETI"/>
    <property type="match status" value="1"/>
</dbReference>
<dbReference type="Pfam" id="PF00440">
    <property type="entry name" value="TetR_N"/>
    <property type="match status" value="1"/>
</dbReference>
<feature type="DNA-binding region" description="H-T-H motif" evidence="4">
    <location>
        <begin position="71"/>
        <end position="90"/>
    </location>
</feature>
<dbReference type="Proteomes" id="UP000238196">
    <property type="component" value="Unassembled WGS sequence"/>
</dbReference>
<dbReference type="PANTHER" id="PTHR30055">
    <property type="entry name" value="HTH-TYPE TRANSCRIPTIONAL REGULATOR RUTR"/>
    <property type="match status" value="1"/>
</dbReference>
<evidence type="ECO:0000256" key="2">
    <source>
        <dbReference type="ARBA" id="ARBA00023125"/>
    </source>
</evidence>
<feature type="region of interest" description="Disordered" evidence="5">
    <location>
        <begin position="239"/>
        <end position="274"/>
    </location>
</feature>
<proteinExistence type="predicted"/>
<evidence type="ECO:0000259" key="6">
    <source>
        <dbReference type="PROSITE" id="PS50977"/>
    </source>
</evidence>
<keyword evidence="3" id="KW-0804">Transcription</keyword>
<dbReference type="Gene3D" id="1.10.357.10">
    <property type="entry name" value="Tetracycline Repressor, domain 2"/>
    <property type="match status" value="1"/>
</dbReference>
<dbReference type="InterPro" id="IPR009057">
    <property type="entry name" value="Homeodomain-like_sf"/>
</dbReference>
<feature type="domain" description="HTH tetR-type" evidence="6">
    <location>
        <begin position="48"/>
        <end position="108"/>
    </location>
</feature>